<dbReference type="PANTHER" id="PTHR47739">
    <property type="entry name" value="TRNA1(VAL) (ADENINE(37)-N6)-METHYLTRANSFERASE"/>
    <property type="match status" value="1"/>
</dbReference>
<organism evidence="2 3">
    <name type="scientific">Bittarella massiliensis</name>
    <name type="common">ex Durand et al. 2017</name>
    <dbReference type="NCBI Taxonomy" id="1720313"/>
    <lineage>
        <taxon>Bacteria</taxon>
        <taxon>Bacillati</taxon>
        <taxon>Bacillota</taxon>
        <taxon>Clostridia</taxon>
        <taxon>Eubacteriales</taxon>
        <taxon>Oscillospiraceae</taxon>
        <taxon>Bittarella (ex Durand et al. 2017)</taxon>
    </lineage>
</organism>
<dbReference type="CDD" id="cd02440">
    <property type="entry name" value="AdoMet_MTases"/>
    <property type="match status" value="1"/>
</dbReference>
<dbReference type="SUPFAM" id="SSF53335">
    <property type="entry name" value="S-adenosyl-L-methionine-dependent methyltransferases"/>
    <property type="match status" value="1"/>
</dbReference>
<feature type="domain" description="Methyltransferase small" evidence="1">
    <location>
        <begin position="53"/>
        <end position="148"/>
    </location>
</feature>
<proteinExistence type="predicted"/>
<comment type="caution">
    <text evidence="2">The sequence shown here is derived from an EMBL/GenBank/DDBJ whole genome shotgun (WGS) entry which is preliminary data.</text>
</comment>
<dbReference type="Gene3D" id="3.40.50.150">
    <property type="entry name" value="Vaccinia Virus protein VP39"/>
    <property type="match status" value="1"/>
</dbReference>
<dbReference type="PANTHER" id="PTHR47739:SF1">
    <property type="entry name" value="TRNA1(VAL) (ADENINE(37)-N6)-METHYLTRANSFERASE"/>
    <property type="match status" value="1"/>
</dbReference>
<dbReference type="Pfam" id="PF05175">
    <property type="entry name" value="MTS"/>
    <property type="match status" value="1"/>
</dbReference>
<dbReference type="AlphaFoldDB" id="A0AAQ1MFS9"/>
<dbReference type="InterPro" id="IPR007848">
    <property type="entry name" value="Small_mtfrase_dom"/>
</dbReference>
<evidence type="ECO:0000313" key="3">
    <source>
        <dbReference type="Proteomes" id="UP000184089"/>
    </source>
</evidence>
<evidence type="ECO:0000313" key="2">
    <source>
        <dbReference type="EMBL" id="SHG66547.1"/>
    </source>
</evidence>
<dbReference type="InterPro" id="IPR029063">
    <property type="entry name" value="SAM-dependent_MTases_sf"/>
</dbReference>
<reference evidence="3" key="1">
    <citation type="submission" date="2016-11" db="EMBL/GenBank/DDBJ databases">
        <authorList>
            <person name="Jaros S."/>
            <person name="Januszkiewicz K."/>
            <person name="Wedrychowicz H."/>
        </authorList>
    </citation>
    <scope>NUCLEOTIDE SEQUENCE [LARGE SCALE GENOMIC DNA]</scope>
    <source>
        <strain evidence="3">DSM 4029</strain>
    </source>
</reference>
<evidence type="ECO:0000259" key="1">
    <source>
        <dbReference type="Pfam" id="PF05175"/>
    </source>
</evidence>
<dbReference type="Proteomes" id="UP000184089">
    <property type="component" value="Unassembled WGS sequence"/>
</dbReference>
<name>A0AAQ1MFS9_9FIRM</name>
<accession>A0AAQ1MFS9</accession>
<dbReference type="InterPro" id="IPR050210">
    <property type="entry name" value="tRNA_Adenine-N(6)_MTase"/>
</dbReference>
<protein>
    <submittedName>
        <fullName evidence="2">tRNA1(Val) A37 N6-methylase TrmN6</fullName>
    </submittedName>
</protein>
<sequence>MHISGRRAVMSAARFSMPEKGGEKMAKTQGEEALGGGLFLSVDGEHRFGLDAFLLARFAAPRRGDRVADLGCGCGIVPFLLWRDFRPARVDGVELQPAAVRLFARSVVRSGNPPLYPLEADLRRLEGLLPAGAFDLVTCNPPYFRADSGPAGASASARLARQEGSCTLEEVCRSAARLLRSGGRFCLCQRPQRLAEVFAALRGAGLEPKRLQLVGGRPGSAPWLVLAEGRKGGRPSLQVEGCLYTQGADGAPNPALNSLYKPL</sequence>
<gene>
    <name evidence="2" type="ORF">SAMN05444424_2941</name>
</gene>
<dbReference type="EMBL" id="FQVY01000007">
    <property type="protein sequence ID" value="SHG66547.1"/>
    <property type="molecule type" value="Genomic_DNA"/>
</dbReference>